<accession>A0A941GV28</accession>
<reference evidence="15" key="1">
    <citation type="submission" date="2021-02" db="EMBL/GenBank/DDBJ databases">
        <title>Metagenome analyses of Stigonema ocellatum DSM 106950, Chlorogloea purpurea SAG 13.99 and Gomphosphaeria aponina DSM 107014.</title>
        <authorList>
            <person name="Marter P."/>
            <person name="Huang S."/>
        </authorList>
    </citation>
    <scope>NUCLEOTIDE SEQUENCE</scope>
    <source>
        <strain evidence="15">JP213</strain>
    </source>
</reference>
<feature type="coiled-coil region" evidence="14">
    <location>
        <begin position="47"/>
        <end position="102"/>
    </location>
</feature>
<comment type="function">
    <text evidence="10 12">F(1)F(0) ATP synthase produces ATP from ADP in the presence of a proton or sodium gradient. F-type ATPases consist of two structural domains, F(1) containing the extramembraneous catalytic core and F(0) containing the membrane proton channel, linked together by a central stalk and a peripheral stalk. During catalysis, ATP synthesis in the catalytic domain of F(1) is coupled via a rotary mechanism of the central stalk subunits to proton translocation.</text>
</comment>
<keyword evidence="4 12" id="KW-0375">Hydrogen ion transport</keyword>
<evidence type="ECO:0000256" key="9">
    <source>
        <dbReference type="ARBA" id="ARBA00023310"/>
    </source>
</evidence>
<dbReference type="PANTHER" id="PTHR34264">
    <property type="entry name" value="ATP SYNTHASE SUBUNIT B, CHLOROPLASTIC"/>
    <property type="match status" value="1"/>
</dbReference>
<dbReference type="GO" id="GO:0045259">
    <property type="term" value="C:proton-transporting ATP synthase complex"/>
    <property type="evidence" value="ECO:0007669"/>
    <property type="project" value="UniProtKB-KW"/>
</dbReference>
<feature type="transmembrane region" description="Helical" evidence="12">
    <location>
        <begin position="28"/>
        <end position="47"/>
    </location>
</feature>
<dbReference type="Pfam" id="PF00430">
    <property type="entry name" value="ATP-synt_B"/>
    <property type="match status" value="1"/>
</dbReference>
<dbReference type="NCBIfam" id="NF005606">
    <property type="entry name" value="PRK07352.1"/>
    <property type="match status" value="1"/>
</dbReference>
<dbReference type="SUPFAM" id="SSF81573">
    <property type="entry name" value="F1F0 ATP synthase subunit B, membrane domain"/>
    <property type="match status" value="1"/>
</dbReference>
<dbReference type="InterPro" id="IPR002146">
    <property type="entry name" value="ATP_synth_b/b'su_bac/chlpt"/>
</dbReference>
<evidence type="ECO:0000256" key="10">
    <source>
        <dbReference type="ARBA" id="ARBA00025198"/>
    </source>
</evidence>
<dbReference type="Proteomes" id="UP000767446">
    <property type="component" value="Unassembled WGS sequence"/>
</dbReference>
<evidence type="ECO:0000256" key="12">
    <source>
        <dbReference type="HAMAP-Rule" id="MF_01398"/>
    </source>
</evidence>
<dbReference type="HAMAP" id="MF_01398">
    <property type="entry name" value="ATP_synth_b_bprime"/>
    <property type="match status" value="1"/>
</dbReference>
<name>A0A941GV28_9CHRO</name>
<keyword evidence="2 12" id="KW-0138">CF(0)</keyword>
<dbReference type="PANTHER" id="PTHR34264:SF3">
    <property type="entry name" value="ATP SYNTHASE SUBUNIT B, CHLOROPLASTIC"/>
    <property type="match status" value="1"/>
</dbReference>
<evidence type="ECO:0000256" key="1">
    <source>
        <dbReference type="ARBA" id="ARBA00022448"/>
    </source>
</evidence>
<evidence type="ECO:0000256" key="3">
    <source>
        <dbReference type="ARBA" id="ARBA00022692"/>
    </source>
</evidence>
<keyword evidence="6 12" id="KW-0406">Ion transport</keyword>
<keyword evidence="3 12" id="KW-0812">Transmembrane</keyword>
<keyword evidence="5 12" id="KW-1133">Transmembrane helix</keyword>
<dbReference type="GO" id="GO:0031676">
    <property type="term" value="C:plasma membrane-derived thylakoid membrane"/>
    <property type="evidence" value="ECO:0007669"/>
    <property type="project" value="UniProtKB-SubCell"/>
</dbReference>
<evidence type="ECO:0000313" key="16">
    <source>
        <dbReference type="Proteomes" id="UP000767446"/>
    </source>
</evidence>
<evidence type="ECO:0000313" key="15">
    <source>
        <dbReference type="EMBL" id="MBR8827910.1"/>
    </source>
</evidence>
<comment type="similarity">
    <text evidence="12 13">Belongs to the ATPase B chain family.</text>
</comment>
<keyword evidence="7 12" id="KW-0793">Thylakoid</keyword>
<keyword evidence="9 12" id="KW-0066">ATP synthesis</keyword>
<protein>
    <recommendedName>
        <fullName evidence="12">ATP synthase subunit b</fullName>
    </recommendedName>
    <alternativeName>
        <fullName evidence="12">ATP synthase F(0) sector subunit b</fullName>
    </alternativeName>
    <alternativeName>
        <fullName evidence="12">ATPase subunit I</fullName>
    </alternativeName>
    <alternativeName>
        <fullName evidence="12">F-type ATPase subunit b</fullName>
        <shortName evidence="12">F-ATPase subunit b</shortName>
    </alternativeName>
</protein>
<evidence type="ECO:0000256" key="11">
    <source>
        <dbReference type="ARBA" id="ARBA00037847"/>
    </source>
</evidence>
<gene>
    <name evidence="12" type="primary">atpF</name>
    <name evidence="15" type="ORF">DSM107014_08410</name>
</gene>
<comment type="subunit">
    <text evidence="12">F-type ATPases have 2 components, F(1) - the catalytic core - and F(0) - the membrane proton channel. F(1) has five subunits: alpha(3), beta(3), gamma(1), delta(1), epsilon(1). F(0) has four main subunits: a(1), b(1), b'(1) and c(10-14). The alpha and beta chains form an alternating ring which encloses part of the gamma chain. F(1) is attached to F(0) by a central stalk formed by the gamma and epsilon chains, while a peripheral stalk is formed by the delta, b and b' chains.</text>
</comment>
<comment type="subcellular location">
    <subcellularLocation>
        <location evidence="12">Cellular thylakoid membrane</location>
        <topology evidence="12">Single-pass membrane protein</topology>
    </subcellularLocation>
    <subcellularLocation>
        <location evidence="11">Endomembrane system</location>
        <topology evidence="11">Single-pass membrane protein</topology>
    </subcellularLocation>
</comment>
<keyword evidence="14" id="KW-0175">Coiled coil</keyword>
<keyword evidence="1 12" id="KW-0813">Transport</keyword>
<evidence type="ECO:0000256" key="8">
    <source>
        <dbReference type="ARBA" id="ARBA00023136"/>
    </source>
</evidence>
<dbReference type="AlphaFoldDB" id="A0A941GV28"/>
<evidence type="ECO:0000256" key="6">
    <source>
        <dbReference type="ARBA" id="ARBA00023065"/>
    </source>
</evidence>
<comment type="function">
    <text evidence="12">Component of the F(0) channel, it forms part of the peripheral stalk, linking F(1) to F(0).</text>
</comment>
<evidence type="ECO:0000256" key="7">
    <source>
        <dbReference type="ARBA" id="ARBA00023078"/>
    </source>
</evidence>
<comment type="caution">
    <text evidence="15">The sequence shown here is derived from an EMBL/GenBank/DDBJ whole genome shotgun (WGS) entry which is preliminary data.</text>
</comment>
<dbReference type="InterPro" id="IPR005864">
    <property type="entry name" value="ATP_synth_F0_bsu_bac"/>
</dbReference>
<dbReference type="EMBL" id="JADQBC010000047">
    <property type="protein sequence ID" value="MBR8827910.1"/>
    <property type="molecule type" value="Genomic_DNA"/>
</dbReference>
<evidence type="ECO:0000256" key="4">
    <source>
        <dbReference type="ARBA" id="ARBA00022781"/>
    </source>
</evidence>
<dbReference type="InterPro" id="IPR028987">
    <property type="entry name" value="ATP_synth_B-like_membr_sf"/>
</dbReference>
<evidence type="ECO:0000256" key="5">
    <source>
        <dbReference type="ARBA" id="ARBA00022989"/>
    </source>
</evidence>
<dbReference type="GO" id="GO:0046933">
    <property type="term" value="F:proton-transporting ATP synthase activity, rotational mechanism"/>
    <property type="evidence" value="ECO:0007669"/>
    <property type="project" value="UniProtKB-UniRule"/>
</dbReference>
<dbReference type="CDD" id="cd06503">
    <property type="entry name" value="ATP-synt_Fo_b"/>
    <property type="match status" value="1"/>
</dbReference>
<evidence type="ECO:0000256" key="14">
    <source>
        <dbReference type="SAM" id="Coils"/>
    </source>
</evidence>
<organism evidence="15 16">
    <name type="scientific">Gomphosphaeria aponina SAG 52.96 = DSM 107014</name>
    <dbReference type="NCBI Taxonomy" id="1521640"/>
    <lineage>
        <taxon>Bacteria</taxon>
        <taxon>Bacillati</taxon>
        <taxon>Cyanobacteriota</taxon>
        <taxon>Cyanophyceae</taxon>
        <taxon>Oscillatoriophycideae</taxon>
        <taxon>Chroococcales</taxon>
        <taxon>Gomphosphaeriaceae</taxon>
        <taxon>Gomphosphaeria</taxon>
    </lineage>
</organism>
<keyword evidence="8 12" id="KW-0472">Membrane</keyword>
<evidence type="ECO:0000256" key="2">
    <source>
        <dbReference type="ARBA" id="ARBA00022547"/>
    </source>
</evidence>
<dbReference type="GO" id="GO:0012505">
    <property type="term" value="C:endomembrane system"/>
    <property type="evidence" value="ECO:0007669"/>
    <property type="project" value="UniProtKB-SubCell"/>
</dbReference>
<proteinExistence type="inferred from homology"/>
<dbReference type="NCBIfam" id="TIGR01144">
    <property type="entry name" value="ATP_synt_b"/>
    <property type="match status" value="1"/>
</dbReference>
<sequence length="177" mass="19017">MGNFLYLATEAAAESGFGLNFDILETNIINLGIIIVLLVVYGGKVIGKILTERRSKIEAEIKEAEERAASGAAALADAQQNLAQAQAQAEKIKAEAETTALKVKEEILAEGKKEVARIKSTAVKELDAQRAKAIAQLKQRIGFLAIERVESQLKERLDASAQEKLVNRCIAQLGGGS</sequence>
<evidence type="ECO:0000256" key="13">
    <source>
        <dbReference type="RuleBase" id="RU003848"/>
    </source>
</evidence>